<dbReference type="AlphaFoldDB" id="A0A809QWQ4"/>
<evidence type="ECO:0000313" key="2">
    <source>
        <dbReference type="Proteomes" id="UP000662914"/>
    </source>
</evidence>
<dbReference type="EMBL" id="AP021857">
    <property type="protein sequence ID" value="BBO19853.1"/>
    <property type="molecule type" value="Genomic_DNA"/>
</dbReference>
<sequence length="140" mass="16111">MTEKTVYEYRHDNLIGEMQKFIRKNKHPEHGSIKAFADHIGKSQRMVAHWLSKRKPIGSNAAREIESALSLPSGRFDRGIGFEELAKGLKGEEVEFLQHLLRIYRGSTPRIRVALLETVRQVANIIPRKKIVVRQRALSK</sequence>
<proteinExistence type="predicted"/>
<organism evidence="1 2">
    <name type="scientific">Candidatus Desulfobacillus denitrificans</name>
    <dbReference type="NCBI Taxonomy" id="2608985"/>
    <lineage>
        <taxon>Bacteria</taxon>
        <taxon>Pseudomonadati</taxon>
        <taxon>Pseudomonadota</taxon>
        <taxon>Betaproteobacteria</taxon>
        <taxon>Candidatus Desulfobacillus</taxon>
    </lineage>
</organism>
<dbReference type="Proteomes" id="UP000662914">
    <property type="component" value="Chromosome"/>
</dbReference>
<protein>
    <submittedName>
        <fullName evidence="1">Uncharacterized protein</fullName>
    </submittedName>
</protein>
<evidence type="ECO:0000313" key="1">
    <source>
        <dbReference type="EMBL" id="BBO19853.1"/>
    </source>
</evidence>
<dbReference type="KEGG" id="ddz:DSYM_05520"/>
<reference evidence="1" key="1">
    <citation type="journal article" name="DNA Res.">
        <title>The physiological potential of anammox bacteria as revealed by their core genome structure.</title>
        <authorList>
            <person name="Okubo T."/>
            <person name="Toyoda A."/>
            <person name="Fukuhara K."/>
            <person name="Uchiyama I."/>
            <person name="Harigaya Y."/>
            <person name="Kuroiwa M."/>
            <person name="Suzuki T."/>
            <person name="Murakami Y."/>
            <person name="Suwa Y."/>
            <person name="Takami H."/>
        </authorList>
    </citation>
    <scope>NUCLEOTIDE SEQUENCE</scope>
    <source>
        <strain evidence="1">317325-3</strain>
    </source>
</reference>
<gene>
    <name evidence="1" type="ORF">DSYM_05520</name>
</gene>
<accession>A0A809QWQ4</accession>
<name>A0A809QWQ4_9PROT</name>